<name>A0AAE1H9F2_9NEOP</name>
<dbReference type="InterPro" id="IPR001584">
    <property type="entry name" value="Integrase_cat-core"/>
</dbReference>
<comment type="caution">
    <text evidence="3">The sequence shown here is derived from an EMBL/GenBank/DDBJ whole genome shotgun (WGS) entry which is preliminary data.</text>
</comment>
<gene>
    <name evidence="3" type="ORF">KUF71_006762</name>
</gene>
<dbReference type="InterPro" id="IPR016197">
    <property type="entry name" value="Chromo-like_dom_sf"/>
</dbReference>
<feature type="domain" description="Integrase catalytic" evidence="2">
    <location>
        <begin position="250"/>
        <end position="421"/>
    </location>
</feature>
<evidence type="ECO:0000313" key="4">
    <source>
        <dbReference type="Proteomes" id="UP001219518"/>
    </source>
</evidence>
<reference evidence="3" key="2">
    <citation type="journal article" date="2023" name="BMC Genomics">
        <title>Pest status, molecular evolution, and epigenetic factors derived from the genome assembly of Frankliniella fusca, a thysanopteran phytovirus vector.</title>
        <authorList>
            <person name="Catto M.A."/>
            <person name="Labadie P.E."/>
            <person name="Jacobson A.L."/>
            <person name="Kennedy G.G."/>
            <person name="Srinivasan R."/>
            <person name="Hunt B.G."/>
        </authorList>
    </citation>
    <scope>NUCLEOTIDE SEQUENCE</scope>
    <source>
        <strain evidence="3">PL_HMW_Pooled</strain>
    </source>
</reference>
<dbReference type="InterPro" id="IPR012337">
    <property type="entry name" value="RNaseH-like_sf"/>
</dbReference>
<dbReference type="SUPFAM" id="SSF53098">
    <property type="entry name" value="Ribonuclease H-like"/>
    <property type="match status" value="1"/>
</dbReference>
<dbReference type="GO" id="GO:0005694">
    <property type="term" value="C:chromosome"/>
    <property type="evidence" value="ECO:0007669"/>
    <property type="project" value="UniProtKB-ARBA"/>
</dbReference>
<dbReference type="Gene3D" id="2.40.50.40">
    <property type="match status" value="1"/>
</dbReference>
<dbReference type="AlphaFoldDB" id="A0AAE1H9F2"/>
<evidence type="ECO:0000256" key="1">
    <source>
        <dbReference type="SAM" id="MobiDB-lite"/>
    </source>
</evidence>
<dbReference type="Gene3D" id="3.30.420.10">
    <property type="entry name" value="Ribonuclease H-like superfamily/Ribonuclease H"/>
    <property type="match status" value="1"/>
</dbReference>
<organism evidence="3 4">
    <name type="scientific">Frankliniella fusca</name>
    <dbReference type="NCBI Taxonomy" id="407009"/>
    <lineage>
        <taxon>Eukaryota</taxon>
        <taxon>Metazoa</taxon>
        <taxon>Ecdysozoa</taxon>
        <taxon>Arthropoda</taxon>
        <taxon>Hexapoda</taxon>
        <taxon>Insecta</taxon>
        <taxon>Pterygota</taxon>
        <taxon>Neoptera</taxon>
        <taxon>Paraneoptera</taxon>
        <taxon>Thysanoptera</taxon>
        <taxon>Terebrantia</taxon>
        <taxon>Thripoidea</taxon>
        <taxon>Thripidae</taxon>
        <taxon>Frankliniella</taxon>
    </lineage>
</organism>
<dbReference type="Proteomes" id="UP001219518">
    <property type="component" value="Unassembled WGS sequence"/>
</dbReference>
<proteinExistence type="predicted"/>
<dbReference type="InterPro" id="IPR036397">
    <property type="entry name" value="RNaseH_sf"/>
</dbReference>
<sequence length="553" mass="64475">MEHCKKLVLVPHETVAKLQEKNPVERTPEVVMNDLDREMQHILKQKAEDREKWKLYEQALQKYLYFVNERKKPIELYVPDLGSSNHETTLKQKLLSITPRKFQESAAYLLDHLSTQEAKKFISWDENGRTLVGNQTLPSIIDLVSDAVRTRDSPKINKWETPKVDQVLYRTMPATQTKQPSISTSKTIHNQNGSETLTGNDGIDSIFKNTRHPAGFSNVERLKNASNSHRNQIVEYLQGQDAYTLHKRARRTFPRNVTYADNIDDCWQADLADFSALKDDNQKTKFILCVIDVFSRFAWTVPVLNKQALTIKHAFETLFKNTTRRPTRLITDKGGELKNKTLKQFLQEHGIDYAHTNNPDTKCSVVERFIGTLRMWMQKVFTHRESYEYTNGVLDDVTHAYNNKRHSALKMTPTQASDPKRVLEVYHNLYGKKLNRKQVSPKLKVGDYVRISREKKRFEKGCTWNWSEEIFKITRVIPHAQPVYRIADLDNNEELEGTFYSWELSPVKKPEMFKIAYIVKTRGKGPRKEVFVHWRGYPESSRSWILAKDLTTT</sequence>
<dbReference type="PANTHER" id="PTHR46585">
    <property type="entry name" value="INTEGRASE CORE DOMAIN CONTAINING PROTEIN"/>
    <property type="match status" value="1"/>
</dbReference>
<dbReference type="SUPFAM" id="SSF54160">
    <property type="entry name" value="Chromo domain-like"/>
    <property type="match status" value="1"/>
</dbReference>
<feature type="compositionally biased region" description="Polar residues" evidence="1">
    <location>
        <begin position="174"/>
        <end position="199"/>
    </location>
</feature>
<keyword evidence="4" id="KW-1185">Reference proteome</keyword>
<dbReference type="GO" id="GO:0015074">
    <property type="term" value="P:DNA integration"/>
    <property type="evidence" value="ECO:0007669"/>
    <property type="project" value="InterPro"/>
</dbReference>
<protein>
    <submittedName>
        <fullName evidence="3">Uncharacterized transposon-derived protein</fullName>
    </submittedName>
</protein>
<dbReference type="EMBL" id="JAHWGI010000685">
    <property type="protein sequence ID" value="KAK3917143.1"/>
    <property type="molecule type" value="Genomic_DNA"/>
</dbReference>
<evidence type="ECO:0000313" key="3">
    <source>
        <dbReference type="EMBL" id="KAK3917143.1"/>
    </source>
</evidence>
<evidence type="ECO:0000259" key="2">
    <source>
        <dbReference type="PROSITE" id="PS50994"/>
    </source>
</evidence>
<dbReference type="Pfam" id="PF00665">
    <property type="entry name" value="rve"/>
    <property type="match status" value="1"/>
</dbReference>
<dbReference type="GO" id="GO:0003676">
    <property type="term" value="F:nucleic acid binding"/>
    <property type="evidence" value="ECO:0007669"/>
    <property type="project" value="InterPro"/>
</dbReference>
<dbReference type="PANTHER" id="PTHR46585:SF1">
    <property type="entry name" value="CHROMO DOMAIN-CONTAINING PROTEIN"/>
    <property type="match status" value="1"/>
</dbReference>
<accession>A0AAE1H9F2</accession>
<dbReference type="PROSITE" id="PS50994">
    <property type="entry name" value="INTEGRASE"/>
    <property type="match status" value="1"/>
</dbReference>
<reference evidence="3" key="1">
    <citation type="submission" date="2021-07" db="EMBL/GenBank/DDBJ databases">
        <authorList>
            <person name="Catto M.A."/>
            <person name="Jacobson A."/>
            <person name="Kennedy G."/>
            <person name="Labadie P."/>
            <person name="Hunt B.G."/>
            <person name="Srinivasan R."/>
        </authorList>
    </citation>
    <scope>NUCLEOTIDE SEQUENCE</scope>
    <source>
        <strain evidence="3">PL_HMW_Pooled</strain>
        <tissue evidence="3">Head</tissue>
    </source>
</reference>
<feature type="region of interest" description="Disordered" evidence="1">
    <location>
        <begin position="174"/>
        <end position="201"/>
    </location>
</feature>